<sequence length="323" mass="34701">MAGGRRGAHPAFDRPGPGRREPDLGRHVFGRGVPHRRRRKDLGAAELRRALRLPAGGPALSRIRPVRALHRHGAGRIGPPLPAEPLRHVSQRRRRPELGVDRERPAVELRLSGGGAPAGSGAALPRAAQRRRPRPLHAGREGGGVGDARRRRDLGRQALGPAAGERLFQRAAAGAGCRPAGARGRLFRHRLGRGLRQPRRGRELGADRRAPAGDLLGRDAGDRAVSAAAATREEPAPAVVRLAPLLVTLFPAADRVVELRVSSVAEMVDALEARWPGMRDRICDSRPAIRRHINVFVDGRRAKLDAPLRAGADVFILTAVSGG</sequence>
<dbReference type="InterPro" id="IPR003749">
    <property type="entry name" value="ThiS/MoaD-like"/>
</dbReference>
<evidence type="ECO:0000313" key="3">
    <source>
        <dbReference type="Proteomes" id="UP000249577"/>
    </source>
</evidence>
<feature type="compositionally biased region" description="Basic and acidic residues" evidence="1">
    <location>
        <begin position="16"/>
        <end position="26"/>
    </location>
</feature>
<dbReference type="EMBL" id="QFPN01000004">
    <property type="protein sequence ID" value="PZQ16240.1"/>
    <property type="molecule type" value="Genomic_DNA"/>
</dbReference>
<evidence type="ECO:0000256" key="1">
    <source>
        <dbReference type="SAM" id="MobiDB-lite"/>
    </source>
</evidence>
<feature type="compositionally biased region" description="Basic residues" evidence="1">
    <location>
        <begin position="128"/>
        <end position="137"/>
    </location>
</feature>
<dbReference type="Proteomes" id="UP000249577">
    <property type="component" value="Unassembled WGS sequence"/>
</dbReference>
<feature type="compositionally biased region" description="Basic and acidic residues" evidence="1">
    <location>
        <begin position="200"/>
        <end position="218"/>
    </location>
</feature>
<name>A0A2W5MRI0_ANCNO</name>
<feature type="region of interest" description="Disordered" evidence="1">
    <location>
        <begin position="197"/>
        <end position="218"/>
    </location>
</feature>
<feature type="region of interest" description="Disordered" evidence="1">
    <location>
        <begin position="1"/>
        <end position="41"/>
    </location>
</feature>
<dbReference type="AlphaFoldDB" id="A0A2W5MRI0"/>
<protein>
    <recommendedName>
        <fullName evidence="4">MoaD/ThiS family protein</fullName>
    </recommendedName>
</protein>
<proteinExistence type="predicted"/>
<dbReference type="SUPFAM" id="SSF54285">
    <property type="entry name" value="MoaD/ThiS"/>
    <property type="match status" value="1"/>
</dbReference>
<gene>
    <name evidence="2" type="ORF">DI565_08660</name>
</gene>
<dbReference type="Gene3D" id="3.10.20.30">
    <property type="match status" value="1"/>
</dbReference>
<dbReference type="Pfam" id="PF02597">
    <property type="entry name" value="ThiS"/>
    <property type="match status" value="1"/>
</dbReference>
<evidence type="ECO:0000313" key="2">
    <source>
        <dbReference type="EMBL" id="PZQ16240.1"/>
    </source>
</evidence>
<feature type="region of interest" description="Disordered" evidence="1">
    <location>
        <begin position="72"/>
        <end position="152"/>
    </location>
</feature>
<reference evidence="2 3" key="1">
    <citation type="submission" date="2017-08" db="EMBL/GenBank/DDBJ databases">
        <title>Infants hospitalized years apart are colonized by the same room-sourced microbial strains.</title>
        <authorList>
            <person name="Brooks B."/>
            <person name="Olm M.R."/>
            <person name="Firek B.A."/>
            <person name="Baker R."/>
            <person name="Thomas B.C."/>
            <person name="Morowitz M.J."/>
            <person name="Banfield J.F."/>
        </authorList>
    </citation>
    <scope>NUCLEOTIDE SEQUENCE [LARGE SCALE GENOMIC DNA]</scope>
    <source>
        <strain evidence="2">S2_005_003_R2_43</strain>
    </source>
</reference>
<dbReference type="InterPro" id="IPR012675">
    <property type="entry name" value="Beta-grasp_dom_sf"/>
</dbReference>
<dbReference type="InterPro" id="IPR016155">
    <property type="entry name" value="Mopterin_synth/thiamin_S_b"/>
</dbReference>
<organism evidence="2 3">
    <name type="scientific">Ancylobacter novellus</name>
    <name type="common">Thiobacillus novellus</name>
    <dbReference type="NCBI Taxonomy" id="921"/>
    <lineage>
        <taxon>Bacteria</taxon>
        <taxon>Pseudomonadati</taxon>
        <taxon>Pseudomonadota</taxon>
        <taxon>Alphaproteobacteria</taxon>
        <taxon>Hyphomicrobiales</taxon>
        <taxon>Xanthobacteraceae</taxon>
        <taxon>Ancylobacter</taxon>
    </lineage>
</organism>
<feature type="compositionally biased region" description="Basic and acidic residues" evidence="1">
    <location>
        <begin position="96"/>
        <end position="107"/>
    </location>
</feature>
<comment type="caution">
    <text evidence="2">The sequence shown here is derived from an EMBL/GenBank/DDBJ whole genome shotgun (WGS) entry which is preliminary data.</text>
</comment>
<evidence type="ECO:0008006" key="4">
    <source>
        <dbReference type="Google" id="ProtNLM"/>
    </source>
</evidence>
<accession>A0A2W5MRI0</accession>